<organism evidence="1 2">
    <name type="scientific">Corynebacterium ulcerans</name>
    <dbReference type="NCBI Taxonomy" id="65058"/>
    <lineage>
        <taxon>Bacteria</taxon>
        <taxon>Bacillati</taxon>
        <taxon>Actinomycetota</taxon>
        <taxon>Actinomycetes</taxon>
        <taxon>Mycobacteriales</taxon>
        <taxon>Corynebacteriaceae</taxon>
        <taxon>Corynebacterium</taxon>
    </lineage>
</organism>
<gene>
    <name evidence="1" type="ORF">CULCOIPH005_14950</name>
</gene>
<evidence type="ECO:0000313" key="1">
    <source>
        <dbReference type="EMBL" id="GJJ43306.1"/>
    </source>
</evidence>
<dbReference type="AlphaFoldDB" id="A0ABD0BKS7"/>
<name>A0ABD0BKS7_CORUL</name>
<dbReference type="EMBL" id="BQFK01000004">
    <property type="protein sequence ID" value="GJJ43306.1"/>
    <property type="molecule type" value="Genomic_DNA"/>
</dbReference>
<evidence type="ECO:0000313" key="2">
    <source>
        <dbReference type="Proteomes" id="UP001205910"/>
    </source>
</evidence>
<sequence>MVNHCGNFKRRNAEVRFEGVSVAKANNPTDTLTEKRLNHINVAARKAIAVFALGRLRIPRYAK</sequence>
<dbReference type="Proteomes" id="UP001205910">
    <property type="component" value="Unassembled WGS sequence"/>
</dbReference>
<evidence type="ECO:0008006" key="3">
    <source>
        <dbReference type="Google" id="ProtNLM"/>
    </source>
</evidence>
<accession>A0ABD0BKS7</accession>
<reference evidence="1 2" key="1">
    <citation type="submission" date="2021-11" db="EMBL/GenBank/DDBJ databases">
        <title>Whole genome sequences of diphtheriae toxin producing Corynebacterium ulcerans isolates from cats in Osaka, Japan.</title>
        <authorList>
            <person name="Umeda K."/>
            <person name="Hirai Y."/>
        </authorList>
    </citation>
    <scope>NUCLEOTIDE SEQUENCE [LARGE SCALE GENOMIC DNA]</scope>
    <source>
        <strain evidence="1 2">12109B-1</strain>
    </source>
</reference>
<protein>
    <recommendedName>
        <fullName evidence="3">Transposase</fullName>
    </recommendedName>
</protein>
<proteinExistence type="predicted"/>
<comment type="caution">
    <text evidence="1">The sequence shown here is derived from an EMBL/GenBank/DDBJ whole genome shotgun (WGS) entry which is preliminary data.</text>
</comment>